<dbReference type="AlphaFoldDB" id="A0A1B7HG70"/>
<evidence type="ECO:0000313" key="3">
    <source>
        <dbReference type="Proteomes" id="UP000078286"/>
    </source>
</evidence>
<dbReference type="InterPro" id="IPR041687">
    <property type="entry name" value="HTH_46"/>
</dbReference>
<sequence>MIQATIKESMLTVGEYIELSKHAYVSIRKKNQRIDLIKTKSICYLKKGCVSVYRLDNNLLTINIQAPAILGLTQMRNNDKYHYIRCDDDCEIWTIDALNATDILNTYDLWQHAFDILTWHLHLYFQRDIMIIHNNIRGMIDDHLKYIWSMTPNVRANTSIYSFITSRNHVSRSAVHKVIKEMTDADRILINRGKLIKYISE</sequence>
<feature type="domain" description="IprA winged helix-turn-helix" evidence="1">
    <location>
        <begin position="139"/>
        <end position="197"/>
    </location>
</feature>
<evidence type="ECO:0000313" key="2">
    <source>
        <dbReference type="EMBL" id="OAT14638.1"/>
    </source>
</evidence>
<comment type="caution">
    <text evidence="2">The sequence shown here is derived from an EMBL/GenBank/DDBJ whole genome shotgun (WGS) entry which is preliminary data.</text>
</comment>
<dbReference type="PATRIC" id="fig|1354255.3.peg.4549"/>
<dbReference type="Pfam" id="PF15977">
    <property type="entry name" value="HTH_46"/>
    <property type="match status" value="1"/>
</dbReference>
<keyword evidence="3" id="KW-1185">Reference proteome</keyword>
<dbReference type="RefSeq" id="WP_064556421.1">
    <property type="nucleotide sequence ID" value="NZ_LXEO01000072.1"/>
</dbReference>
<proteinExistence type="predicted"/>
<dbReference type="EMBL" id="LXEO01000072">
    <property type="protein sequence ID" value="OAT14638.1"/>
    <property type="molecule type" value="Genomic_DNA"/>
</dbReference>
<dbReference type="InterPro" id="IPR018490">
    <property type="entry name" value="cNMP-bd_dom_sf"/>
</dbReference>
<dbReference type="InterPro" id="IPR014710">
    <property type="entry name" value="RmlC-like_jellyroll"/>
</dbReference>
<dbReference type="SUPFAM" id="SSF51206">
    <property type="entry name" value="cAMP-binding domain-like"/>
    <property type="match status" value="1"/>
</dbReference>
<protein>
    <submittedName>
        <fullName evidence="2">Cyclic nucleotide-binding protein</fullName>
    </submittedName>
</protein>
<dbReference type="Gene3D" id="2.60.120.10">
    <property type="entry name" value="Jelly Rolls"/>
    <property type="match status" value="1"/>
</dbReference>
<reference evidence="2 3" key="1">
    <citation type="submission" date="2016-04" db="EMBL/GenBank/DDBJ databases">
        <title>ATOL: Assembling a taxonomically balanced genome-scale reconstruction of the evolutionary history of the Enterobacteriaceae.</title>
        <authorList>
            <person name="Plunkett G.III."/>
            <person name="Neeno-Eckwall E.C."/>
            <person name="Glasner J.D."/>
            <person name="Perna N.T."/>
        </authorList>
    </citation>
    <scope>NUCLEOTIDE SEQUENCE [LARGE SCALE GENOMIC DNA]</scope>
    <source>
        <strain evidence="2 3">ATCC 51607</strain>
    </source>
</reference>
<accession>A0A1B7HG70</accession>
<gene>
    <name evidence="2" type="ORF">M979_4408</name>
</gene>
<name>A0A1B7HG70_9ENTR</name>
<dbReference type="Proteomes" id="UP000078286">
    <property type="component" value="Unassembled WGS sequence"/>
</dbReference>
<evidence type="ECO:0000259" key="1">
    <source>
        <dbReference type="Pfam" id="PF15977"/>
    </source>
</evidence>
<organism evidence="2 3">
    <name type="scientific">Buttiauxella noackiae ATCC 51607</name>
    <dbReference type="NCBI Taxonomy" id="1354255"/>
    <lineage>
        <taxon>Bacteria</taxon>
        <taxon>Pseudomonadati</taxon>
        <taxon>Pseudomonadota</taxon>
        <taxon>Gammaproteobacteria</taxon>
        <taxon>Enterobacterales</taxon>
        <taxon>Enterobacteriaceae</taxon>
        <taxon>Buttiauxella</taxon>
    </lineage>
</organism>